<proteinExistence type="predicted"/>
<keyword evidence="2" id="KW-1185">Reference proteome</keyword>
<accession>A0A4Y1ZYS0</accession>
<dbReference type="AlphaFoldDB" id="A0A4Y1ZYS0"/>
<comment type="caution">
    <text evidence="1">The sequence shown here is derived from an EMBL/GenBank/DDBJ whole genome shotgun (WGS) entry which is preliminary data.</text>
</comment>
<evidence type="ECO:0000313" key="2">
    <source>
        <dbReference type="Proteomes" id="UP000499080"/>
    </source>
</evidence>
<sequence length="105" mass="11641">MTAGTALILRKHPFSPIASGLATLAKKARVAGVKSITLNERGWKFQSDIRTVTVSCLKGRMGRSRIDRVKEPLFHNTIPTPIHSKLIRSDLRSRNGDVTWRSSSS</sequence>
<protein>
    <submittedName>
        <fullName evidence="1">Uncharacterized protein</fullName>
    </submittedName>
</protein>
<organism evidence="1 2">
    <name type="scientific">Araneus ventricosus</name>
    <name type="common">Orbweaver spider</name>
    <name type="synonym">Epeira ventricosa</name>
    <dbReference type="NCBI Taxonomy" id="182803"/>
    <lineage>
        <taxon>Eukaryota</taxon>
        <taxon>Metazoa</taxon>
        <taxon>Ecdysozoa</taxon>
        <taxon>Arthropoda</taxon>
        <taxon>Chelicerata</taxon>
        <taxon>Arachnida</taxon>
        <taxon>Araneae</taxon>
        <taxon>Araneomorphae</taxon>
        <taxon>Entelegynae</taxon>
        <taxon>Araneoidea</taxon>
        <taxon>Araneidae</taxon>
        <taxon>Araneus</taxon>
    </lineage>
</organism>
<name>A0A4Y1ZYS0_ARAVE</name>
<dbReference type="EMBL" id="BGPR01000001">
    <property type="protein sequence ID" value="GBL71994.1"/>
    <property type="molecule type" value="Genomic_DNA"/>
</dbReference>
<evidence type="ECO:0000313" key="1">
    <source>
        <dbReference type="EMBL" id="GBL71994.1"/>
    </source>
</evidence>
<dbReference type="Proteomes" id="UP000499080">
    <property type="component" value="Unassembled WGS sequence"/>
</dbReference>
<gene>
    <name evidence="1" type="ORF">AVEN_115031_1</name>
</gene>
<reference evidence="1 2" key="1">
    <citation type="journal article" date="2019" name="Sci. Rep.">
        <title>Orb-weaving spider Araneus ventricosus genome elucidates the spidroin gene catalogue.</title>
        <authorList>
            <person name="Kono N."/>
            <person name="Nakamura H."/>
            <person name="Ohtoshi R."/>
            <person name="Moran D.A.P."/>
            <person name="Shinohara A."/>
            <person name="Yoshida Y."/>
            <person name="Fujiwara M."/>
            <person name="Mori M."/>
            <person name="Tomita M."/>
            <person name="Arakawa K."/>
        </authorList>
    </citation>
    <scope>NUCLEOTIDE SEQUENCE [LARGE SCALE GENOMIC DNA]</scope>
</reference>